<evidence type="ECO:0000259" key="1">
    <source>
        <dbReference type="Pfam" id="PF18082"/>
    </source>
</evidence>
<evidence type="ECO:0000313" key="4">
    <source>
        <dbReference type="Proteomes" id="UP000004968"/>
    </source>
</evidence>
<dbReference type="InterPro" id="IPR041273">
    <property type="entry name" value="NAT_N"/>
</dbReference>
<dbReference type="Gene3D" id="3.40.630.120">
    <property type="match status" value="1"/>
</dbReference>
<feature type="domain" description="N-acyltransferase N-terminal" evidence="1">
    <location>
        <begin position="29"/>
        <end position="120"/>
    </location>
</feature>
<feature type="domain" description="GNAT-like C-terminal" evidence="2">
    <location>
        <begin position="122"/>
        <end position="266"/>
    </location>
</feature>
<evidence type="ECO:0008006" key="5">
    <source>
        <dbReference type="Google" id="ProtNLM"/>
    </source>
</evidence>
<dbReference type="Proteomes" id="UP000004968">
    <property type="component" value="Unassembled WGS sequence"/>
</dbReference>
<organism evidence="3 4">
    <name type="scientific">Hungatella hathewayi DSM 13479</name>
    <dbReference type="NCBI Taxonomy" id="566550"/>
    <lineage>
        <taxon>Bacteria</taxon>
        <taxon>Bacillati</taxon>
        <taxon>Bacillota</taxon>
        <taxon>Clostridia</taxon>
        <taxon>Lachnospirales</taxon>
        <taxon>Lachnospiraceae</taxon>
        <taxon>Hungatella</taxon>
    </lineage>
</organism>
<protein>
    <recommendedName>
        <fullName evidence="5">GNAT-like C-terminal domain-containing protein</fullName>
    </recommendedName>
</protein>
<reference evidence="3 4" key="1">
    <citation type="submission" date="2010-01" db="EMBL/GenBank/DDBJ databases">
        <authorList>
            <person name="Weinstock G."/>
            <person name="Sodergren E."/>
            <person name="Clifton S."/>
            <person name="Fulton L."/>
            <person name="Fulton B."/>
            <person name="Courtney L."/>
            <person name="Fronick C."/>
            <person name="Harrison M."/>
            <person name="Strong C."/>
            <person name="Farmer C."/>
            <person name="Delahaunty K."/>
            <person name="Markovic C."/>
            <person name="Hall O."/>
            <person name="Minx P."/>
            <person name="Tomlinson C."/>
            <person name="Mitreva M."/>
            <person name="Nelson J."/>
            <person name="Hou S."/>
            <person name="Wollam A."/>
            <person name="Pepin K.H."/>
            <person name="Johnson M."/>
            <person name="Bhonagiri V."/>
            <person name="Nash W.E."/>
            <person name="Warren W."/>
            <person name="Chinwalla A."/>
            <person name="Mardis E.R."/>
            <person name="Wilson R.K."/>
        </authorList>
    </citation>
    <scope>NUCLEOTIDE SEQUENCE [LARGE SCALE GENOMIC DNA]</scope>
    <source>
        <strain evidence="3 4">DSM 13479</strain>
    </source>
</reference>
<evidence type="ECO:0000313" key="3">
    <source>
        <dbReference type="EMBL" id="EFD01362.1"/>
    </source>
</evidence>
<proteinExistence type="predicted"/>
<dbReference type="EMBL" id="ACIO01000025">
    <property type="protein sequence ID" value="EFD01362.1"/>
    <property type="molecule type" value="Genomic_DNA"/>
</dbReference>
<name>D3A9Y7_9FIRM</name>
<dbReference type="Pfam" id="PF18082">
    <property type="entry name" value="NAT_N"/>
    <property type="match status" value="1"/>
</dbReference>
<accession>D3A9Y7</accession>
<evidence type="ECO:0000259" key="2">
    <source>
        <dbReference type="Pfam" id="PF18164"/>
    </source>
</evidence>
<gene>
    <name evidence="3" type="ORF">CLOSTHATH_00408</name>
</gene>
<dbReference type="InterPro" id="IPR041644">
    <property type="entry name" value="GNAT_C"/>
</dbReference>
<dbReference type="Pfam" id="PF18164">
    <property type="entry name" value="GNAT_C"/>
    <property type="match status" value="1"/>
</dbReference>
<dbReference type="AlphaFoldDB" id="D3A9Y7"/>
<comment type="caution">
    <text evidence="3">The sequence shown here is derived from an EMBL/GenBank/DDBJ whole genome shotgun (WGS) entry which is preliminary data.</text>
</comment>
<sequence length="271" mass="31139">MLMTDIPFDFPELTAQAREAAACAANLAPWSILEAWRLFHTDLPRFFRTLNAEPDSSLLYLFYYLQFTRFAYRKYQERKIPEDVFYHTFSDIGRWEKVCFEHTGAHGLEEYEWLSLHLRLQLFALGRLQFQPVCCPWDLPAVYGIQKGDPVLNVHIPSGSRLTPSACEASYQQAARFFSMHPAVFICHSWLLCPALKNLLPSGSNILQFQNEYTITGVDAESRQAEERIFGCLKSCPSEYPENSYLQKSAKTWLLSGNPLPAGYGVRRLFS</sequence>
<dbReference type="HOGENOM" id="CLU_076321_1_0_9"/>